<reference evidence="2" key="1">
    <citation type="submission" date="2018-05" db="EMBL/GenBank/DDBJ databases">
        <authorList>
            <person name="Lanie J.A."/>
            <person name="Ng W.-L."/>
            <person name="Kazmierczak K.M."/>
            <person name="Andrzejewski T.M."/>
            <person name="Davidsen T.M."/>
            <person name="Wayne K.J."/>
            <person name="Tettelin H."/>
            <person name="Glass J.I."/>
            <person name="Rusch D."/>
            <person name="Podicherti R."/>
            <person name="Tsui H.-C.T."/>
            <person name="Winkler M.E."/>
        </authorList>
    </citation>
    <scope>NUCLEOTIDE SEQUENCE</scope>
</reference>
<dbReference type="InterPro" id="IPR026444">
    <property type="entry name" value="Secre_tail"/>
</dbReference>
<gene>
    <name evidence="2" type="ORF">METZ01_LOCUS509577</name>
</gene>
<dbReference type="Pfam" id="PF18962">
    <property type="entry name" value="Por_Secre_tail"/>
    <property type="match status" value="1"/>
</dbReference>
<name>A0A383EJS4_9ZZZZ</name>
<feature type="domain" description="Secretion system C-terminal sorting" evidence="1">
    <location>
        <begin position="151"/>
        <end position="216"/>
    </location>
</feature>
<proteinExistence type="predicted"/>
<accession>A0A383EJS4</accession>
<feature type="non-terminal residue" evidence="2">
    <location>
        <position position="230"/>
    </location>
</feature>
<dbReference type="EMBL" id="UINC01226298">
    <property type="protein sequence ID" value="SVE56723.1"/>
    <property type="molecule type" value="Genomic_DNA"/>
</dbReference>
<feature type="non-terminal residue" evidence="2">
    <location>
        <position position="1"/>
    </location>
</feature>
<protein>
    <recommendedName>
        <fullName evidence="1">Secretion system C-terminal sorting domain-containing protein</fullName>
    </recommendedName>
</protein>
<dbReference type="NCBIfam" id="TIGR04183">
    <property type="entry name" value="Por_Secre_tail"/>
    <property type="match status" value="1"/>
</dbReference>
<evidence type="ECO:0000313" key="2">
    <source>
        <dbReference type="EMBL" id="SVE56723.1"/>
    </source>
</evidence>
<evidence type="ECO:0000259" key="1">
    <source>
        <dbReference type="Pfam" id="PF18962"/>
    </source>
</evidence>
<sequence>WYVAWPGQGPWLDNIQIYDNSTWGPSNMNSNIMMFGNNGVEIDLSNIPYSEKSITFTVRDIINLADMFLGTDTTLANPFHINGAASNTLPSGINYSYHNNGTNYTISISGNVNNLTIGGYGNAFDNLCVEPYTVIPTSINQEPSTKEQVSIYPNPMTHSATIKLPNESYAYDLMIYNMMGKLVKRMDNISDPMETLNRDNLTNGVYLYQLIQSNLNEYDRAISKEQTFSG</sequence>
<dbReference type="AlphaFoldDB" id="A0A383EJS4"/>
<organism evidence="2">
    <name type="scientific">marine metagenome</name>
    <dbReference type="NCBI Taxonomy" id="408172"/>
    <lineage>
        <taxon>unclassified sequences</taxon>
        <taxon>metagenomes</taxon>
        <taxon>ecological metagenomes</taxon>
    </lineage>
</organism>